<evidence type="ECO:0000313" key="3">
    <source>
        <dbReference type="EMBL" id="SDP12200.1"/>
    </source>
</evidence>
<dbReference type="RefSeq" id="WP_089966946.1">
    <property type="nucleotide sequence ID" value="NZ_FNJM01000002.1"/>
</dbReference>
<evidence type="ECO:0000259" key="1">
    <source>
        <dbReference type="Pfam" id="PF03551"/>
    </source>
</evidence>
<accession>A0A1H0Q4Z6</accession>
<dbReference type="InterPro" id="IPR005149">
    <property type="entry name" value="Tscrpt_reg_PadR_N"/>
</dbReference>
<dbReference type="InterPro" id="IPR036388">
    <property type="entry name" value="WH-like_DNA-bd_sf"/>
</dbReference>
<dbReference type="OrthoDB" id="9808017at2"/>
<reference evidence="3 4" key="1">
    <citation type="submission" date="2016-10" db="EMBL/GenBank/DDBJ databases">
        <authorList>
            <person name="de Groot N.N."/>
        </authorList>
    </citation>
    <scope>NUCLEOTIDE SEQUENCE [LARGE SCALE GENOMIC DNA]</scope>
    <source>
        <strain evidence="3 4">DSM 12272</strain>
    </source>
</reference>
<protein>
    <submittedName>
        <fullName evidence="2">Helix-turn-helix transcriptional regulator</fullName>
    </submittedName>
    <submittedName>
        <fullName evidence="3">PadR family transcriptional regulator, regulatory protein PadR</fullName>
    </submittedName>
</protein>
<dbReference type="Proteomes" id="UP000198597">
    <property type="component" value="Unassembled WGS sequence"/>
</dbReference>
<dbReference type="InterPro" id="IPR052509">
    <property type="entry name" value="Metal_resp_DNA-bind_regulator"/>
</dbReference>
<dbReference type="PANTHER" id="PTHR33169">
    <property type="entry name" value="PADR-FAMILY TRANSCRIPTIONAL REGULATOR"/>
    <property type="match status" value="1"/>
</dbReference>
<dbReference type="EMBL" id="JACKWY010000001">
    <property type="protein sequence ID" value="MBB6713310.1"/>
    <property type="molecule type" value="Genomic_DNA"/>
</dbReference>
<keyword evidence="4" id="KW-1185">Reference proteome</keyword>
<dbReference type="InterPro" id="IPR036390">
    <property type="entry name" value="WH_DNA-bd_sf"/>
</dbReference>
<dbReference type="EMBL" id="FNJM01000002">
    <property type="protein sequence ID" value="SDP12200.1"/>
    <property type="molecule type" value="Genomic_DNA"/>
</dbReference>
<dbReference type="Pfam" id="PF03551">
    <property type="entry name" value="PadR"/>
    <property type="match status" value="1"/>
</dbReference>
<evidence type="ECO:0000313" key="2">
    <source>
        <dbReference type="EMBL" id="MBB6713310.1"/>
    </source>
</evidence>
<organism evidence="3 4">
    <name type="scientific">Clostridium gasigenes</name>
    <dbReference type="NCBI Taxonomy" id="94869"/>
    <lineage>
        <taxon>Bacteria</taxon>
        <taxon>Bacillati</taxon>
        <taxon>Bacillota</taxon>
        <taxon>Clostridia</taxon>
        <taxon>Eubacteriales</taxon>
        <taxon>Clostridiaceae</taxon>
        <taxon>Clostridium</taxon>
    </lineage>
</organism>
<gene>
    <name evidence="2" type="ORF">H7E68_01015</name>
    <name evidence="3" type="ORF">SAMN04488529_102202</name>
</gene>
<name>A0A1H0Q4Z6_9CLOT</name>
<dbReference type="AlphaFoldDB" id="A0A1H0Q4Z6"/>
<evidence type="ECO:0000313" key="5">
    <source>
        <dbReference type="Proteomes" id="UP000585258"/>
    </source>
</evidence>
<sequence>MEKNSQVLKGILEGCILKIISEQETYGYELLIKLKSSGFENIVEGTLYPLLLRLEKNKFIIAEKRKSPIGMTRKYYHLSEDGKSELNGFISYWNKLYIDVNNILGGEKSEEKFK</sequence>
<proteinExistence type="predicted"/>
<evidence type="ECO:0000313" key="4">
    <source>
        <dbReference type="Proteomes" id="UP000198597"/>
    </source>
</evidence>
<dbReference type="Proteomes" id="UP000585258">
    <property type="component" value="Unassembled WGS sequence"/>
</dbReference>
<dbReference type="STRING" id="94869.SAMN04488529_102202"/>
<dbReference type="Gene3D" id="1.10.10.10">
    <property type="entry name" value="Winged helix-like DNA-binding domain superfamily/Winged helix DNA-binding domain"/>
    <property type="match status" value="1"/>
</dbReference>
<feature type="domain" description="Transcription regulator PadR N-terminal" evidence="1">
    <location>
        <begin position="16"/>
        <end position="86"/>
    </location>
</feature>
<dbReference type="SUPFAM" id="SSF46785">
    <property type="entry name" value="Winged helix' DNA-binding domain"/>
    <property type="match status" value="1"/>
</dbReference>
<dbReference type="PANTHER" id="PTHR33169:SF14">
    <property type="entry name" value="TRANSCRIPTIONAL REGULATOR RV3488"/>
    <property type="match status" value="1"/>
</dbReference>
<reference evidence="2 5" key="2">
    <citation type="submission" date="2020-08" db="EMBL/GenBank/DDBJ databases">
        <title>Clostridia isolated from Swiss meat.</title>
        <authorList>
            <person name="Wambui J."/>
            <person name="Stevens M.J.A."/>
            <person name="Stephan R."/>
        </authorList>
    </citation>
    <scope>NUCLEOTIDE SEQUENCE [LARGE SCALE GENOMIC DNA]</scope>
    <source>
        <strain evidence="2 5">CM001</strain>
    </source>
</reference>